<organism evidence="1 2">
    <name type="scientific">Amphritea opalescens</name>
    <dbReference type="NCBI Taxonomy" id="2490544"/>
    <lineage>
        <taxon>Bacteria</taxon>
        <taxon>Pseudomonadati</taxon>
        <taxon>Pseudomonadota</taxon>
        <taxon>Gammaproteobacteria</taxon>
        <taxon>Oceanospirillales</taxon>
        <taxon>Oceanospirillaceae</taxon>
        <taxon>Amphritea</taxon>
    </lineage>
</organism>
<evidence type="ECO:0000313" key="2">
    <source>
        <dbReference type="Proteomes" id="UP000283087"/>
    </source>
</evidence>
<comment type="caution">
    <text evidence="1">The sequence shown here is derived from an EMBL/GenBank/DDBJ whole genome shotgun (WGS) entry which is preliminary data.</text>
</comment>
<protein>
    <submittedName>
        <fullName evidence="1">Uncharacterized protein</fullName>
    </submittedName>
</protein>
<reference evidence="1 2" key="1">
    <citation type="submission" date="2018-11" db="EMBL/GenBank/DDBJ databases">
        <title>The draft genome sequence of Amphritea opalescens ANRC-JH13T.</title>
        <authorList>
            <person name="Fang Z."/>
            <person name="Zhang Y."/>
            <person name="Han X."/>
        </authorList>
    </citation>
    <scope>NUCLEOTIDE SEQUENCE [LARGE SCALE GENOMIC DNA]</scope>
    <source>
        <strain evidence="1 2">ANRC-JH13</strain>
    </source>
</reference>
<dbReference type="Proteomes" id="UP000283087">
    <property type="component" value="Unassembled WGS sequence"/>
</dbReference>
<accession>A0A430KNA1</accession>
<name>A0A430KNA1_9GAMM</name>
<sequence length="147" mass="16451">MSFIIRANGDSFSVEPCQSQDSDSANAASASAKTSLAVTDYLIDSADRLLKLYVATDNDNPLYPALQQTRRYLLDDLDAIETPAEIYGLIHWLLRDQGIRVDGSSLEETADRLSDIDIAADSDQYTDIIFHLRDAVDRLYEMELDEI</sequence>
<dbReference type="AlphaFoldDB" id="A0A430KNA1"/>
<gene>
    <name evidence="1" type="ORF">EH243_14770</name>
</gene>
<keyword evidence="2" id="KW-1185">Reference proteome</keyword>
<dbReference type="OrthoDB" id="6120777at2"/>
<evidence type="ECO:0000313" key="1">
    <source>
        <dbReference type="EMBL" id="RTE64969.1"/>
    </source>
</evidence>
<dbReference type="EMBL" id="RQXW01000015">
    <property type="protein sequence ID" value="RTE64969.1"/>
    <property type="molecule type" value="Genomic_DNA"/>
</dbReference>
<proteinExistence type="predicted"/>